<sequence>MQPSCPPQDINQARIMIPACLHSVSLCQHIKILQRIVCTTRMGAGRQQTKEHYSIRPDIVLLLHMSEKRHCNFRTAMESVS</sequence>
<protein>
    <submittedName>
        <fullName evidence="1">Uncharacterized protein</fullName>
    </submittedName>
</protein>
<accession>A0A0A9GPP4</accession>
<reference evidence="1" key="2">
    <citation type="journal article" date="2015" name="Data Brief">
        <title>Shoot transcriptome of the giant reed, Arundo donax.</title>
        <authorList>
            <person name="Barrero R.A."/>
            <person name="Guerrero F.D."/>
            <person name="Moolhuijzen P."/>
            <person name="Goolsby J.A."/>
            <person name="Tidwell J."/>
            <person name="Bellgard S.E."/>
            <person name="Bellgard M.I."/>
        </authorList>
    </citation>
    <scope>NUCLEOTIDE SEQUENCE</scope>
    <source>
        <tissue evidence="1">Shoot tissue taken approximately 20 cm above the soil surface</tissue>
    </source>
</reference>
<dbReference type="AlphaFoldDB" id="A0A0A9GPP4"/>
<reference evidence="1" key="1">
    <citation type="submission" date="2014-09" db="EMBL/GenBank/DDBJ databases">
        <authorList>
            <person name="Magalhaes I.L.F."/>
            <person name="Oliveira U."/>
            <person name="Santos F.R."/>
            <person name="Vidigal T.H.D.A."/>
            <person name="Brescovit A.D."/>
            <person name="Santos A.J."/>
        </authorList>
    </citation>
    <scope>NUCLEOTIDE SEQUENCE</scope>
    <source>
        <tissue evidence="1">Shoot tissue taken approximately 20 cm above the soil surface</tissue>
    </source>
</reference>
<proteinExistence type="predicted"/>
<dbReference type="EMBL" id="GBRH01171434">
    <property type="protein sequence ID" value="JAE26462.1"/>
    <property type="molecule type" value="Transcribed_RNA"/>
</dbReference>
<name>A0A0A9GPP4_ARUDO</name>
<organism evidence="1">
    <name type="scientific">Arundo donax</name>
    <name type="common">Giant reed</name>
    <name type="synonym">Donax arundinaceus</name>
    <dbReference type="NCBI Taxonomy" id="35708"/>
    <lineage>
        <taxon>Eukaryota</taxon>
        <taxon>Viridiplantae</taxon>
        <taxon>Streptophyta</taxon>
        <taxon>Embryophyta</taxon>
        <taxon>Tracheophyta</taxon>
        <taxon>Spermatophyta</taxon>
        <taxon>Magnoliopsida</taxon>
        <taxon>Liliopsida</taxon>
        <taxon>Poales</taxon>
        <taxon>Poaceae</taxon>
        <taxon>PACMAD clade</taxon>
        <taxon>Arundinoideae</taxon>
        <taxon>Arundineae</taxon>
        <taxon>Arundo</taxon>
    </lineage>
</organism>
<evidence type="ECO:0000313" key="1">
    <source>
        <dbReference type="EMBL" id="JAE26462.1"/>
    </source>
</evidence>